<dbReference type="PANTHER" id="PTHR42040">
    <property type="entry name" value="INNER KINETOCHORE SUBUNIT FTA4"/>
    <property type="match status" value="1"/>
</dbReference>
<feature type="compositionally biased region" description="Polar residues" evidence="2">
    <location>
        <begin position="38"/>
        <end position="52"/>
    </location>
</feature>
<evidence type="ECO:0000313" key="3">
    <source>
        <dbReference type="EMBL" id="KAK4241324.1"/>
    </source>
</evidence>
<feature type="region of interest" description="Disordered" evidence="2">
    <location>
        <begin position="203"/>
        <end position="227"/>
    </location>
</feature>
<protein>
    <submittedName>
        <fullName evidence="3">Kinetochore Sim4 complex subunit Fta4</fullName>
    </submittedName>
</protein>
<evidence type="ECO:0000256" key="2">
    <source>
        <dbReference type="SAM" id="MobiDB-lite"/>
    </source>
</evidence>
<reference evidence="3" key="1">
    <citation type="journal article" date="2023" name="Mol. Phylogenet. Evol.">
        <title>Genome-scale phylogeny and comparative genomics of the fungal order Sordariales.</title>
        <authorList>
            <person name="Hensen N."/>
            <person name="Bonometti L."/>
            <person name="Westerberg I."/>
            <person name="Brannstrom I.O."/>
            <person name="Guillou S."/>
            <person name="Cros-Aarteil S."/>
            <person name="Calhoun S."/>
            <person name="Haridas S."/>
            <person name="Kuo A."/>
            <person name="Mondo S."/>
            <person name="Pangilinan J."/>
            <person name="Riley R."/>
            <person name="LaButti K."/>
            <person name="Andreopoulos B."/>
            <person name="Lipzen A."/>
            <person name="Chen C."/>
            <person name="Yan M."/>
            <person name="Daum C."/>
            <person name="Ng V."/>
            <person name="Clum A."/>
            <person name="Steindorff A."/>
            <person name="Ohm R.A."/>
            <person name="Martin F."/>
            <person name="Silar P."/>
            <person name="Natvig D.O."/>
            <person name="Lalanne C."/>
            <person name="Gautier V."/>
            <person name="Ament-Velasquez S.L."/>
            <person name="Kruys A."/>
            <person name="Hutchinson M.I."/>
            <person name="Powell A.J."/>
            <person name="Barry K."/>
            <person name="Miller A.N."/>
            <person name="Grigoriev I.V."/>
            <person name="Debuchy R."/>
            <person name="Gladieux P."/>
            <person name="Hiltunen Thoren M."/>
            <person name="Johannesson H."/>
        </authorList>
    </citation>
    <scope>NUCLEOTIDE SEQUENCE</scope>
    <source>
        <strain evidence="3">CBS 532.94</strain>
    </source>
</reference>
<evidence type="ECO:0000313" key="4">
    <source>
        <dbReference type="Proteomes" id="UP001303760"/>
    </source>
</evidence>
<dbReference type="Pfam" id="PF13093">
    <property type="entry name" value="FTA4"/>
    <property type="match status" value="1"/>
</dbReference>
<feature type="region of interest" description="Disordered" evidence="2">
    <location>
        <begin position="22"/>
        <end position="53"/>
    </location>
</feature>
<reference evidence="3" key="2">
    <citation type="submission" date="2023-05" db="EMBL/GenBank/DDBJ databases">
        <authorList>
            <consortium name="Lawrence Berkeley National Laboratory"/>
            <person name="Steindorff A."/>
            <person name="Hensen N."/>
            <person name="Bonometti L."/>
            <person name="Westerberg I."/>
            <person name="Brannstrom I.O."/>
            <person name="Guillou S."/>
            <person name="Cros-Aarteil S."/>
            <person name="Calhoun S."/>
            <person name="Haridas S."/>
            <person name="Kuo A."/>
            <person name="Mondo S."/>
            <person name="Pangilinan J."/>
            <person name="Riley R."/>
            <person name="Labutti K."/>
            <person name="Andreopoulos B."/>
            <person name="Lipzen A."/>
            <person name="Chen C."/>
            <person name="Yanf M."/>
            <person name="Daum C."/>
            <person name="Ng V."/>
            <person name="Clum A."/>
            <person name="Ohm R."/>
            <person name="Martin F."/>
            <person name="Silar P."/>
            <person name="Natvig D."/>
            <person name="Lalanne C."/>
            <person name="Gautier V."/>
            <person name="Ament-Velasquez S.L."/>
            <person name="Kruys A."/>
            <person name="Hutchinson M.I."/>
            <person name="Powell A.J."/>
            <person name="Barry K."/>
            <person name="Miller A.N."/>
            <person name="Grigoriev I.V."/>
            <person name="Debuchy R."/>
            <person name="Gladieux P."/>
            <person name="Thoren M.H."/>
            <person name="Johannesson H."/>
        </authorList>
    </citation>
    <scope>NUCLEOTIDE SEQUENCE</scope>
    <source>
        <strain evidence="3">CBS 532.94</strain>
    </source>
</reference>
<feature type="compositionally biased region" description="Acidic residues" evidence="2">
    <location>
        <begin position="114"/>
        <end position="127"/>
    </location>
</feature>
<comment type="caution">
    <text evidence="3">The sequence shown here is derived from an EMBL/GenBank/DDBJ whole genome shotgun (WGS) entry which is preliminary data.</text>
</comment>
<sequence length="304" mass="32483">MAPTPPTIVSLKQSFLTSQTRLLSQPLAPTRAWRKSNNETSQGSDEQQQQGIALSEKAVDDALFKLNHRLQQHARRVYAPQATRHVAEQIDQLYWNAAEARTGRGGHGHGHGGDDDDGEGGDGEEGVGEAVEGLSLGADLADPSVIATIPLEWDHPAEAATQPVEAKRYAELAAELHALAERKREAAARVARLRRIQALLEPFSPSSSSSATLAGEDGGDGGGLKGVQENLVTRNGEIEAELSRMRVLLARVGGRVSQLKEQAGSRGAGDSDSSVGSLFSERGGGVEDVEMNEQRKVGMLLERF</sequence>
<dbReference type="Proteomes" id="UP001303760">
    <property type="component" value="Unassembled WGS sequence"/>
</dbReference>
<feature type="region of interest" description="Disordered" evidence="2">
    <location>
        <begin position="101"/>
        <end position="128"/>
    </location>
</feature>
<gene>
    <name evidence="3" type="ORF">C8A03DRAFT_30542</name>
</gene>
<dbReference type="GO" id="GO:0031511">
    <property type="term" value="C:Mis6-Sim4 complex"/>
    <property type="evidence" value="ECO:0007669"/>
    <property type="project" value="InterPro"/>
</dbReference>
<dbReference type="InterPro" id="IPR025207">
    <property type="entry name" value="Sim4_Fta4"/>
</dbReference>
<feature type="compositionally biased region" description="Low complexity" evidence="2">
    <location>
        <begin position="264"/>
        <end position="277"/>
    </location>
</feature>
<keyword evidence="4" id="KW-1185">Reference proteome</keyword>
<feature type="coiled-coil region" evidence="1">
    <location>
        <begin position="169"/>
        <end position="196"/>
    </location>
</feature>
<evidence type="ECO:0000256" key="1">
    <source>
        <dbReference type="SAM" id="Coils"/>
    </source>
</evidence>
<keyword evidence="1" id="KW-0175">Coiled coil</keyword>
<dbReference type="PANTHER" id="PTHR42040:SF1">
    <property type="entry name" value="INNER KINETOCHORE SUBUNIT FTA4"/>
    <property type="match status" value="1"/>
</dbReference>
<accession>A0AAN7HI05</accession>
<feature type="region of interest" description="Disordered" evidence="2">
    <location>
        <begin position="260"/>
        <end position="291"/>
    </location>
</feature>
<name>A0AAN7HI05_9PEZI</name>
<organism evidence="3 4">
    <name type="scientific">Achaetomium macrosporum</name>
    <dbReference type="NCBI Taxonomy" id="79813"/>
    <lineage>
        <taxon>Eukaryota</taxon>
        <taxon>Fungi</taxon>
        <taxon>Dikarya</taxon>
        <taxon>Ascomycota</taxon>
        <taxon>Pezizomycotina</taxon>
        <taxon>Sordariomycetes</taxon>
        <taxon>Sordariomycetidae</taxon>
        <taxon>Sordariales</taxon>
        <taxon>Chaetomiaceae</taxon>
        <taxon>Achaetomium</taxon>
    </lineage>
</organism>
<dbReference type="AlphaFoldDB" id="A0AAN7HI05"/>
<proteinExistence type="predicted"/>
<dbReference type="EMBL" id="MU860024">
    <property type="protein sequence ID" value="KAK4241324.1"/>
    <property type="molecule type" value="Genomic_DNA"/>
</dbReference>